<feature type="transmembrane region" description="Helical" evidence="6">
    <location>
        <begin position="50"/>
        <end position="68"/>
    </location>
</feature>
<dbReference type="GeneID" id="301142689"/>
<evidence type="ECO:0000256" key="4">
    <source>
        <dbReference type="ARBA" id="ARBA00023136"/>
    </source>
</evidence>
<dbReference type="Pfam" id="PF09685">
    <property type="entry name" value="MamF_MmsF"/>
    <property type="match status" value="1"/>
</dbReference>
<feature type="region of interest" description="Disordered" evidence="5">
    <location>
        <begin position="1"/>
        <end position="20"/>
    </location>
</feature>
<evidence type="ECO:0000313" key="7">
    <source>
        <dbReference type="EMBL" id="MED4403522.1"/>
    </source>
</evidence>
<dbReference type="InterPro" id="IPR019109">
    <property type="entry name" value="MamF_MmsF"/>
</dbReference>
<dbReference type="PANTHER" id="PTHR36460">
    <property type="entry name" value="UPF0132 DOMAIN PROTEIN (AFU_ORTHOLOGUE AFUA_3G10255)"/>
    <property type="match status" value="1"/>
</dbReference>
<evidence type="ECO:0000256" key="3">
    <source>
        <dbReference type="ARBA" id="ARBA00022989"/>
    </source>
</evidence>
<dbReference type="PANTHER" id="PTHR36460:SF1">
    <property type="entry name" value="UPF0132 DOMAIN PROTEIN (AFU_ORTHOLOGUE AFUA_3G10255)"/>
    <property type="match status" value="1"/>
</dbReference>
<feature type="transmembrane region" description="Helical" evidence="6">
    <location>
        <begin position="25"/>
        <end position="43"/>
    </location>
</feature>
<sequence length="121" mass="13438">MEPTGTESNNSPNPKKTSSGLEENVAGLLCYVLGFITGIIFLITEKENRFVRFHAIQSIFIFGGLAVLNTVLTFIPFIGGIISFFIGPISLILWILLMIQAFRGELYKLPYVGDLVLKQLK</sequence>
<evidence type="ECO:0000313" key="8">
    <source>
        <dbReference type="Proteomes" id="UP001342826"/>
    </source>
</evidence>
<evidence type="ECO:0000256" key="6">
    <source>
        <dbReference type="SAM" id="Phobius"/>
    </source>
</evidence>
<accession>A0ABU6P2D7</accession>
<proteinExistence type="predicted"/>
<feature type="transmembrane region" description="Helical" evidence="6">
    <location>
        <begin position="74"/>
        <end position="99"/>
    </location>
</feature>
<reference evidence="7 8" key="1">
    <citation type="submission" date="2023-03" db="EMBL/GenBank/DDBJ databases">
        <title>Bacillus Genome Sequencing.</title>
        <authorList>
            <person name="Dunlap C."/>
        </authorList>
    </citation>
    <scope>NUCLEOTIDE SEQUENCE [LARGE SCALE GENOMIC DNA]</scope>
    <source>
        <strain evidence="7 8">NRS-1717</strain>
    </source>
</reference>
<dbReference type="Proteomes" id="UP001342826">
    <property type="component" value="Unassembled WGS sequence"/>
</dbReference>
<comment type="subcellular location">
    <subcellularLocation>
        <location evidence="1">Membrane</location>
        <topology evidence="1">Multi-pass membrane protein</topology>
    </subcellularLocation>
</comment>
<keyword evidence="3 6" id="KW-1133">Transmembrane helix</keyword>
<keyword evidence="4 6" id="KW-0472">Membrane</keyword>
<dbReference type="RefSeq" id="WP_066234075.1">
    <property type="nucleotide sequence ID" value="NZ_JARTFQ010000002.1"/>
</dbReference>
<keyword evidence="8" id="KW-1185">Reference proteome</keyword>
<organism evidence="7 8">
    <name type="scientific">Metabacillus fastidiosus</name>
    <dbReference type="NCBI Taxonomy" id="1458"/>
    <lineage>
        <taxon>Bacteria</taxon>
        <taxon>Bacillati</taxon>
        <taxon>Bacillota</taxon>
        <taxon>Bacilli</taxon>
        <taxon>Bacillales</taxon>
        <taxon>Bacillaceae</taxon>
        <taxon>Metabacillus</taxon>
    </lineage>
</organism>
<dbReference type="EMBL" id="JARTFS010000017">
    <property type="protein sequence ID" value="MED4403522.1"/>
    <property type="molecule type" value="Genomic_DNA"/>
</dbReference>
<feature type="compositionally biased region" description="Low complexity" evidence="5">
    <location>
        <begin position="8"/>
        <end position="19"/>
    </location>
</feature>
<evidence type="ECO:0000256" key="1">
    <source>
        <dbReference type="ARBA" id="ARBA00004141"/>
    </source>
</evidence>
<name>A0ABU6P2D7_9BACI</name>
<gene>
    <name evidence="7" type="ORF">P9271_19625</name>
</gene>
<keyword evidence="2 6" id="KW-0812">Transmembrane</keyword>
<protein>
    <submittedName>
        <fullName evidence="7">DUF4870 domain-containing protein</fullName>
    </submittedName>
</protein>
<evidence type="ECO:0000256" key="5">
    <source>
        <dbReference type="SAM" id="MobiDB-lite"/>
    </source>
</evidence>
<evidence type="ECO:0000256" key="2">
    <source>
        <dbReference type="ARBA" id="ARBA00022692"/>
    </source>
</evidence>
<comment type="caution">
    <text evidence="7">The sequence shown here is derived from an EMBL/GenBank/DDBJ whole genome shotgun (WGS) entry which is preliminary data.</text>
</comment>